<proteinExistence type="predicted"/>
<dbReference type="SUPFAM" id="SSF51197">
    <property type="entry name" value="Clavaminate synthase-like"/>
    <property type="match status" value="1"/>
</dbReference>
<dbReference type="SMART" id="SM00558">
    <property type="entry name" value="JmjC"/>
    <property type="match status" value="1"/>
</dbReference>
<feature type="domain" description="JmjN" evidence="1">
    <location>
        <begin position="1"/>
        <end position="17"/>
    </location>
</feature>
<dbReference type="PROSITE" id="PS51184">
    <property type="entry name" value="JMJC"/>
    <property type="match status" value="1"/>
</dbReference>
<dbReference type="GO" id="GO:0051864">
    <property type="term" value="F:histone H3K36 demethylase activity"/>
    <property type="evidence" value="ECO:0007669"/>
    <property type="project" value="TreeGrafter"/>
</dbReference>
<protein>
    <recommendedName>
        <fullName evidence="5">JmjC domain-containing protein</fullName>
    </recommendedName>
</protein>
<dbReference type="Proteomes" id="UP000078113">
    <property type="component" value="Unassembled WGS sequence"/>
</dbReference>
<dbReference type="InterPro" id="IPR003347">
    <property type="entry name" value="JmjC_dom"/>
</dbReference>
<feature type="domain" description="JmjC" evidence="2">
    <location>
        <begin position="157"/>
        <end position="333"/>
    </location>
</feature>
<dbReference type="GO" id="GO:0005634">
    <property type="term" value="C:nucleus"/>
    <property type="evidence" value="ECO:0007669"/>
    <property type="project" value="TreeGrafter"/>
</dbReference>
<evidence type="ECO:0000313" key="3">
    <source>
        <dbReference type="EMBL" id="KAE8265521.1"/>
    </source>
</evidence>
<organism evidence="3 4">
    <name type="scientific">Tilletia walkeri</name>
    <dbReference type="NCBI Taxonomy" id="117179"/>
    <lineage>
        <taxon>Eukaryota</taxon>
        <taxon>Fungi</taxon>
        <taxon>Dikarya</taxon>
        <taxon>Basidiomycota</taxon>
        <taxon>Ustilaginomycotina</taxon>
        <taxon>Exobasidiomycetes</taxon>
        <taxon>Tilletiales</taxon>
        <taxon>Tilletiaceae</taxon>
        <taxon>Tilletia</taxon>
    </lineage>
</organism>
<evidence type="ECO:0000259" key="2">
    <source>
        <dbReference type="PROSITE" id="PS51184"/>
    </source>
</evidence>
<keyword evidence="4" id="KW-1185">Reference proteome</keyword>
<sequence>MKAGIVKVIPPDEWLEKQPEISEALKKIKIANPIRQKPKINEPGVLLQQAMPQKETYTVEEWASLCAAEKERLPDFDKIKIWVEDQYPSGSALPSSQDRNQDQKCAWMAEHLLSDCADPAGWIASLCEELENGYWNTLHQGTKGSIYGADVQVTLFDASVEEWNFTKLDSVLTRMLRRVVDDGRWTGVEEDSETIEGIDTPYLYFGSWGSTFAWHVEDICLSSINYIHSGAPEQWYGVPQGKSKLYEETLRTLIPEDAKACKEFIRLKRCIFRPTQLPGTEPLSVVQYANNLNLTFPQGYHSGFNYGYSCAEAVDFALDDWVRMSAELLPEFRFRLSGSA</sequence>
<gene>
    <name evidence="3" type="ORF">A4X09_0g6621</name>
</gene>
<dbReference type="GO" id="GO:0000785">
    <property type="term" value="C:chromatin"/>
    <property type="evidence" value="ECO:0007669"/>
    <property type="project" value="TreeGrafter"/>
</dbReference>
<dbReference type="Gene3D" id="2.60.120.650">
    <property type="entry name" value="Cupin"/>
    <property type="match status" value="1"/>
</dbReference>
<evidence type="ECO:0000313" key="4">
    <source>
        <dbReference type="Proteomes" id="UP000078113"/>
    </source>
</evidence>
<dbReference type="PANTHER" id="PTHR10694">
    <property type="entry name" value="LYSINE-SPECIFIC DEMETHYLASE"/>
    <property type="match status" value="1"/>
</dbReference>
<dbReference type="EMBL" id="LWDG02000446">
    <property type="protein sequence ID" value="KAE8265521.1"/>
    <property type="molecule type" value="Genomic_DNA"/>
</dbReference>
<dbReference type="PANTHER" id="PTHR10694:SF7">
    <property type="entry name" value="[HISTONE H3]-TRIMETHYL-L-LYSINE(9) DEMETHYLASE"/>
    <property type="match status" value="1"/>
</dbReference>
<reference evidence="3" key="1">
    <citation type="submission" date="2016-04" db="EMBL/GenBank/DDBJ databases">
        <authorList>
            <person name="Nguyen H.D."/>
            <person name="Samba Siva P."/>
            <person name="Cullis J."/>
            <person name="Levesque C.A."/>
            <person name="Hambleton S."/>
        </authorList>
    </citation>
    <scope>NUCLEOTIDE SEQUENCE</scope>
    <source>
        <strain evidence="3">DAOMC 236422</strain>
    </source>
</reference>
<dbReference type="GO" id="GO:0032454">
    <property type="term" value="F:histone H3K9 demethylase activity"/>
    <property type="evidence" value="ECO:0007669"/>
    <property type="project" value="TreeGrafter"/>
</dbReference>
<evidence type="ECO:0008006" key="5">
    <source>
        <dbReference type="Google" id="ProtNLM"/>
    </source>
</evidence>
<dbReference type="InterPro" id="IPR003349">
    <property type="entry name" value="JmjN"/>
</dbReference>
<name>A0A8X7T2X7_9BASI</name>
<feature type="non-terminal residue" evidence="3">
    <location>
        <position position="340"/>
    </location>
</feature>
<evidence type="ECO:0000259" key="1">
    <source>
        <dbReference type="PROSITE" id="PS51183"/>
    </source>
</evidence>
<comment type="caution">
    <text evidence="3">The sequence shown here is derived from an EMBL/GenBank/DDBJ whole genome shotgun (WGS) entry which is preliminary data.</text>
</comment>
<accession>A0A8X7T2X7</accession>
<dbReference type="GO" id="GO:0010468">
    <property type="term" value="P:regulation of gene expression"/>
    <property type="evidence" value="ECO:0007669"/>
    <property type="project" value="TreeGrafter"/>
</dbReference>
<dbReference type="Pfam" id="PF02373">
    <property type="entry name" value="JmjC"/>
    <property type="match status" value="1"/>
</dbReference>
<dbReference type="PROSITE" id="PS51183">
    <property type="entry name" value="JMJN"/>
    <property type="match status" value="1"/>
</dbReference>
<reference evidence="3" key="2">
    <citation type="journal article" date="2019" name="IMA Fungus">
        <title>Genome sequencing and comparison of five Tilletia species to identify candidate genes for the detection of regulated species infecting wheat.</title>
        <authorList>
            <person name="Nguyen H.D.T."/>
            <person name="Sultana T."/>
            <person name="Kesanakurti P."/>
            <person name="Hambleton S."/>
        </authorList>
    </citation>
    <scope>NUCLEOTIDE SEQUENCE</scope>
    <source>
        <strain evidence="3">DAOMC 236422</strain>
    </source>
</reference>
<dbReference type="AlphaFoldDB" id="A0A8X7T2X7"/>